<keyword evidence="2" id="KW-1185">Reference proteome</keyword>
<comment type="caution">
    <text evidence="1">The sequence shown here is derived from an EMBL/GenBank/DDBJ whole genome shotgun (WGS) entry which is preliminary data.</text>
</comment>
<dbReference type="Proteomes" id="UP000600946">
    <property type="component" value="Unassembled WGS sequence"/>
</dbReference>
<evidence type="ECO:0000313" key="1">
    <source>
        <dbReference type="EMBL" id="GGY21206.1"/>
    </source>
</evidence>
<name>A0ABQ2ZNK3_9ACTN</name>
<dbReference type="EMBL" id="BMUU01000002">
    <property type="protein sequence ID" value="GGY21206.1"/>
    <property type="molecule type" value="Genomic_DNA"/>
</dbReference>
<proteinExistence type="predicted"/>
<gene>
    <name evidence="1" type="ORF">GCM10010326_12480</name>
</gene>
<organism evidence="1 2">
    <name type="scientific">Streptomyces xanthochromogenes</name>
    <dbReference type="NCBI Taxonomy" id="67384"/>
    <lineage>
        <taxon>Bacteria</taxon>
        <taxon>Bacillati</taxon>
        <taxon>Actinomycetota</taxon>
        <taxon>Actinomycetes</taxon>
        <taxon>Kitasatosporales</taxon>
        <taxon>Streptomycetaceae</taxon>
        <taxon>Streptomyces</taxon>
    </lineage>
</organism>
<sequence>MNEGLVALVTAGVGLVGAIAGAAVGGVGATRGARIGAQTAAEAAAKQVRDQSVIDHDHWLRQERLAACRHLLTAYSEYAIAASNMARVYEGSRVGDAEIGLAMGASVTRFRDAYFQLRLLGPDDLRAPALRLGDHVEAHNNCVTRWGNAIVRLDLASVTLADAAPIEAAAAEEEMLRLQFSDLHDAFLEAATQAMTRRPTTQ</sequence>
<accession>A0ABQ2ZNK3</accession>
<reference evidence="2" key="1">
    <citation type="journal article" date="2019" name="Int. J. Syst. Evol. Microbiol.">
        <title>The Global Catalogue of Microorganisms (GCM) 10K type strain sequencing project: providing services to taxonomists for standard genome sequencing and annotation.</title>
        <authorList>
            <consortium name="The Broad Institute Genomics Platform"/>
            <consortium name="The Broad Institute Genome Sequencing Center for Infectious Disease"/>
            <person name="Wu L."/>
            <person name="Ma J."/>
        </authorList>
    </citation>
    <scope>NUCLEOTIDE SEQUENCE [LARGE SCALE GENOMIC DNA]</scope>
    <source>
        <strain evidence="2">JCM 4594</strain>
    </source>
</reference>
<evidence type="ECO:0000313" key="2">
    <source>
        <dbReference type="Proteomes" id="UP000600946"/>
    </source>
</evidence>
<protein>
    <submittedName>
        <fullName evidence="1">Uncharacterized protein</fullName>
    </submittedName>
</protein>